<keyword evidence="2" id="KW-1185">Reference proteome</keyword>
<evidence type="ECO:0000313" key="1">
    <source>
        <dbReference type="EMBL" id="MBA0633475.1"/>
    </source>
</evidence>
<accession>A0A7J8T605</accession>
<name>A0A7J8T605_GOSDV</name>
<gene>
    <name evidence="1" type="ORF">Godav_005383</name>
</gene>
<protein>
    <submittedName>
        <fullName evidence="1">Uncharacterized protein</fullName>
    </submittedName>
</protein>
<sequence>MKEALVPRVERDASFLQCDFSFVLREGNKLAHQLVVEESRFVGDRYWIEELLGGLS</sequence>
<dbReference type="EMBL" id="JABFAC010000044">
    <property type="protein sequence ID" value="MBA0633475.1"/>
    <property type="molecule type" value="Genomic_DNA"/>
</dbReference>
<reference evidence="1 2" key="1">
    <citation type="journal article" date="2019" name="Genome Biol. Evol.">
        <title>Insights into the evolution of the New World diploid cottons (Gossypium, subgenus Houzingenia) based on genome sequencing.</title>
        <authorList>
            <person name="Grover C.E."/>
            <person name="Arick M.A. 2nd"/>
            <person name="Thrash A."/>
            <person name="Conover J.L."/>
            <person name="Sanders W.S."/>
            <person name="Peterson D.G."/>
            <person name="Frelichowski J.E."/>
            <person name="Scheffler J.A."/>
            <person name="Scheffler B.E."/>
            <person name="Wendel J.F."/>
        </authorList>
    </citation>
    <scope>NUCLEOTIDE SEQUENCE [LARGE SCALE GENOMIC DNA]</scope>
    <source>
        <strain evidence="1">27</strain>
        <tissue evidence="1">Leaf</tissue>
    </source>
</reference>
<dbReference type="Proteomes" id="UP000593561">
    <property type="component" value="Unassembled WGS sequence"/>
</dbReference>
<proteinExistence type="predicted"/>
<organism evidence="1 2">
    <name type="scientific">Gossypium davidsonii</name>
    <name type="common">Davidson's cotton</name>
    <name type="synonym">Gossypium klotzschianum subsp. davidsonii</name>
    <dbReference type="NCBI Taxonomy" id="34287"/>
    <lineage>
        <taxon>Eukaryota</taxon>
        <taxon>Viridiplantae</taxon>
        <taxon>Streptophyta</taxon>
        <taxon>Embryophyta</taxon>
        <taxon>Tracheophyta</taxon>
        <taxon>Spermatophyta</taxon>
        <taxon>Magnoliopsida</taxon>
        <taxon>eudicotyledons</taxon>
        <taxon>Gunneridae</taxon>
        <taxon>Pentapetalae</taxon>
        <taxon>rosids</taxon>
        <taxon>malvids</taxon>
        <taxon>Malvales</taxon>
        <taxon>Malvaceae</taxon>
        <taxon>Malvoideae</taxon>
        <taxon>Gossypium</taxon>
    </lineage>
</organism>
<comment type="caution">
    <text evidence="1">The sequence shown here is derived from an EMBL/GenBank/DDBJ whole genome shotgun (WGS) entry which is preliminary data.</text>
</comment>
<dbReference type="AlphaFoldDB" id="A0A7J8T605"/>
<evidence type="ECO:0000313" key="2">
    <source>
        <dbReference type="Proteomes" id="UP000593561"/>
    </source>
</evidence>